<organism evidence="1 2">
    <name type="scientific">Halorubrum ezzemoulense</name>
    <name type="common">Halorubrum chaoviator</name>
    <dbReference type="NCBI Taxonomy" id="337243"/>
    <lineage>
        <taxon>Archaea</taxon>
        <taxon>Methanobacteriati</taxon>
        <taxon>Methanobacteriota</taxon>
        <taxon>Stenosarchaea group</taxon>
        <taxon>Halobacteria</taxon>
        <taxon>Halobacteriales</taxon>
        <taxon>Haloferacaceae</taxon>
        <taxon>Halorubrum</taxon>
    </lineage>
</organism>
<reference evidence="1 2" key="1">
    <citation type="submission" date="2023-01" db="EMBL/GenBank/DDBJ databases">
        <title>Halorubrum ezzemoulense from Santa Pola, Spain.</title>
        <authorList>
            <person name="Feng Y."/>
            <person name="Louyakis A.S."/>
            <person name="Gogarten J.P."/>
        </authorList>
    </citation>
    <scope>NUCLEOTIDE SEQUENCE [LARGE SCALE GENOMIC DNA]</scope>
    <source>
        <strain evidence="1 2">AMM015</strain>
    </source>
</reference>
<sequence>LYLVSATWSTQHFYEILSPPTATVQCGKSPTPAVRDDLITVRRDSALRGRDYPAVDVID</sequence>
<dbReference type="RefSeq" id="WP_271971023.1">
    <property type="nucleotide sequence ID" value="NZ_JAQLUK010000317.1"/>
</dbReference>
<feature type="non-terminal residue" evidence="1">
    <location>
        <position position="1"/>
    </location>
</feature>
<comment type="caution">
    <text evidence="1">The sequence shown here is derived from an EMBL/GenBank/DDBJ whole genome shotgun (WGS) entry which is preliminary data.</text>
</comment>
<accession>A0ABT4ZA78</accession>
<protein>
    <submittedName>
        <fullName evidence="1">Uncharacterized protein</fullName>
    </submittedName>
</protein>
<dbReference type="EMBL" id="JAQLUK010000317">
    <property type="protein sequence ID" value="MDB2294678.1"/>
    <property type="molecule type" value="Genomic_DNA"/>
</dbReference>
<dbReference type="Proteomes" id="UP001210528">
    <property type="component" value="Unassembled WGS sequence"/>
</dbReference>
<keyword evidence="2" id="KW-1185">Reference proteome</keyword>
<evidence type="ECO:0000313" key="1">
    <source>
        <dbReference type="EMBL" id="MDB2294678.1"/>
    </source>
</evidence>
<name>A0ABT4ZA78_HALEZ</name>
<evidence type="ECO:0000313" key="2">
    <source>
        <dbReference type="Proteomes" id="UP001210528"/>
    </source>
</evidence>
<gene>
    <name evidence="1" type="ORF">PM085_21035</name>
</gene>
<proteinExistence type="predicted"/>